<dbReference type="Proteomes" id="UP000594979">
    <property type="component" value="Chromosome"/>
</dbReference>
<dbReference type="InterPro" id="IPR036390">
    <property type="entry name" value="WH_DNA-bd_sf"/>
</dbReference>
<protein>
    <submittedName>
        <fullName evidence="2">MarR family transcriptional regulator</fullName>
    </submittedName>
</protein>
<dbReference type="Gene3D" id="1.10.10.10">
    <property type="entry name" value="Winged helix-like DNA-binding domain superfamily/Winged helix DNA-binding domain"/>
    <property type="match status" value="1"/>
</dbReference>
<evidence type="ECO:0000313" key="3">
    <source>
        <dbReference type="EMBL" id="QPS34525.1"/>
    </source>
</evidence>
<evidence type="ECO:0000313" key="4">
    <source>
        <dbReference type="Proteomes" id="UP000076612"/>
    </source>
</evidence>
<organism evidence="2 4">
    <name type="scientific">Brevibacterium casei</name>
    <dbReference type="NCBI Taxonomy" id="33889"/>
    <lineage>
        <taxon>Bacteria</taxon>
        <taxon>Bacillati</taxon>
        <taxon>Actinomycetota</taxon>
        <taxon>Actinomycetes</taxon>
        <taxon>Micrococcales</taxon>
        <taxon>Brevibacteriaceae</taxon>
        <taxon>Brevibacterium</taxon>
    </lineage>
</organism>
<dbReference type="Pfam" id="PF12802">
    <property type="entry name" value="MarR_2"/>
    <property type="match status" value="1"/>
</dbReference>
<dbReference type="SUPFAM" id="SSF46785">
    <property type="entry name" value="Winged helix' DNA-binding domain"/>
    <property type="match status" value="1"/>
</dbReference>
<dbReference type="AlphaFoldDB" id="A0A161S3P0"/>
<dbReference type="PANTHER" id="PTHR33164">
    <property type="entry name" value="TRANSCRIPTIONAL REGULATOR, MARR FAMILY"/>
    <property type="match status" value="1"/>
</dbReference>
<reference evidence="3 5" key="3">
    <citation type="submission" date="2020-12" db="EMBL/GenBank/DDBJ databases">
        <title>FDA dAtabase for Regulatory Grade micrObial Sequences (FDA-ARGOS): Supporting development and validation of Infectious Disease Dx tests.</title>
        <authorList>
            <person name="Sproer C."/>
            <person name="Gronow S."/>
            <person name="Severitt S."/>
            <person name="Schroder I."/>
            <person name="Tallon L."/>
            <person name="Sadzewicz L."/>
            <person name="Zhao X."/>
            <person name="Boylan J."/>
            <person name="Ott S."/>
            <person name="Bowen H."/>
            <person name="Vavikolanu K."/>
            <person name="Mehta A."/>
            <person name="Aluvathingal J."/>
            <person name="Nadendla S."/>
            <person name="Lowell S."/>
            <person name="Myers T."/>
            <person name="Yan Y."/>
            <person name="Sichtig H."/>
        </authorList>
    </citation>
    <scope>NUCLEOTIDE SEQUENCE [LARGE SCALE GENOMIC DNA]</scope>
    <source>
        <strain evidence="3 5">FDAARGOS_902</strain>
    </source>
</reference>
<dbReference type="GO" id="GO:0006950">
    <property type="term" value="P:response to stress"/>
    <property type="evidence" value="ECO:0007669"/>
    <property type="project" value="TreeGrafter"/>
</dbReference>
<dbReference type="InterPro" id="IPR039422">
    <property type="entry name" value="MarR/SlyA-like"/>
</dbReference>
<gene>
    <name evidence="2" type="ORF">AVW13_00745</name>
    <name evidence="3" type="ORF">I6G59_04140</name>
</gene>
<evidence type="ECO:0000313" key="2">
    <source>
        <dbReference type="EMBL" id="KZE24587.1"/>
    </source>
</evidence>
<sequence length="148" mass="16309">MSQESPRLESKIGYQLKHLQSLLRAHMDDVLRPLELSIPQYACLELLQRTPGASNSDLARGAFVTRQAMNTLLRGLQDRGLVTRPETVDTGRSRPTTLTPAGEDLLAQAVVRVEEVEALMVSGLDPQARRRLGEALDRCIDSFEGAKG</sequence>
<accession>A0A161S3P0</accession>
<reference evidence="2" key="2">
    <citation type="submission" date="2016-01" db="EMBL/GenBank/DDBJ databases">
        <authorList>
            <person name="Hong K.W."/>
        </authorList>
    </citation>
    <scope>NUCLEOTIDE SEQUENCE</scope>
    <source>
        <strain evidence="2">M40</strain>
    </source>
</reference>
<dbReference type="GeneID" id="99774615"/>
<feature type="domain" description="HTH marR-type" evidence="1">
    <location>
        <begin position="9"/>
        <end position="141"/>
    </location>
</feature>
<evidence type="ECO:0000259" key="1">
    <source>
        <dbReference type="PROSITE" id="PS50995"/>
    </source>
</evidence>
<dbReference type="KEGG" id="bcau:I6G59_04140"/>
<evidence type="ECO:0000313" key="5">
    <source>
        <dbReference type="Proteomes" id="UP000594979"/>
    </source>
</evidence>
<dbReference type="EMBL" id="LQQR01000001">
    <property type="protein sequence ID" value="KZE24587.1"/>
    <property type="molecule type" value="Genomic_DNA"/>
</dbReference>
<dbReference type="PROSITE" id="PS50995">
    <property type="entry name" value="HTH_MARR_2"/>
    <property type="match status" value="1"/>
</dbReference>
<dbReference type="RefSeq" id="WP_063248770.1">
    <property type="nucleotide sequence ID" value="NZ_CBDRLP010000009.1"/>
</dbReference>
<dbReference type="EMBL" id="CP065682">
    <property type="protein sequence ID" value="QPS34525.1"/>
    <property type="molecule type" value="Genomic_DNA"/>
</dbReference>
<dbReference type="Proteomes" id="UP000076612">
    <property type="component" value="Unassembled WGS sequence"/>
</dbReference>
<dbReference type="InterPro" id="IPR036388">
    <property type="entry name" value="WH-like_DNA-bd_sf"/>
</dbReference>
<reference evidence="4" key="1">
    <citation type="submission" date="2016-01" db="EMBL/GenBank/DDBJ databases">
        <title>Draft genome of Chromobacterium sp. F49.</title>
        <authorList>
            <person name="Hong K.W."/>
        </authorList>
    </citation>
    <scope>NUCLEOTIDE SEQUENCE [LARGE SCALE GENOMIC DNA]</scope>
    <source>
        <strain evidence="4">M40</strain>
    </source>
</reference>
<dbReference type="STRING" id="33889.AVW13_00745"/>
<proteinExistence type="predicted"/>
<dbReference type="InterPro" id="IPR000835">
    <property type="entry name" value="HTH_MarR-typ"/>
</dbReference>
<dbReference type="PANTHER" id="PTHR33164:SF43">
    <property type="entry name" value="HTH-TYPE TRANSCRIPTIONAL REPRESSOR YETL"/>
    <property type="match status" value="1"/>
</dbReference>
<dbReference type="SMART" id="SM00347">
    <property type="entry name" value="HTH_MARR"/>
    <property type="match status" value="1"/>
</dbReference>
<dbReference type="GO" id="GO:0003700">
    <property type="term" value="F:DNA-binding transcription factor activity"/>
    <property type="evidence" value="ECO:0007669"/>
    <property type="project" value="InterPro"/>
</dbReference>
<name>A0A161S3P0_9MICO</name>